<dbReference type="RefSeq" id="WP_207415859.1">
    <property type="nucleotide sequence ID" value="NZ_CP061178.1"/>
</dbReference>
<dbReference type="Gene3D" id="3.50.30.40">
    <property type="entry name" value="Ribonuclease E inhibitor RraA/RraA-like"/>
    <property type="match status" value="1"/>
</dbReference>
<dbReference type="Pfam" id="PF03737">
    <property type="entry name" value="RraA-like"/>
    <property type="match status" value="1"/>
</dbReference>
<dbReference type="PANTHER" id="PTHR33254">
    <property type="entry name" value="4-HYDROXY-4-METHYL-2-OXOGLUTARATE ALDOLASE 3-RELATED"/>
    <property type="match status" value="1"/>
</dbReference>
<proteinExistence type="predicted"/>
<dbReference type="CDD" id="cd16841">
    <property type="entry name" value="RraA_family"/>
    <property type="match status" value="1"/>
</dbReference>
<reference evidence="1 2" key="1">
    <citation type="submission" date="2020-09" db="EMBL/GenBank/DDBJ databases">
        <title>Roseomonas.</title>
        <authorList>
            <person name="Zhu W."/>
        </authorList>
    </citation>
    <scope>NUCLEOTIDE SEQUENCE [LARGE SCALE GENOMIC DNA]</scope>
    <source>
        <strain evidence="1 2">573</strain>
    </source>
</reference>
<evidence type="ECO:0000313" key="1">
    <source>
        <dbReference type="EMBL" id="MBO1078436.1"/>
    </source>
</evidence>
<keyword evidence="2" id="KW-1185">Reference proteome</keyword>
<gene>
    <name evidence="1" type="ORF">IAI61_05295</name>
</gene>
<comment type="caution">
    <text evidence="1">The sequence shown here is derived from an EMBL/GenBank/DDBJ whole genome shotgun (WGS) entry which is preliminary data.</text>
</comment>
<dbReference type="Proteomes" id="UP001518989">
    <property type="component" value="Unassembled WGS sequence"/>
</dbReference>
<dbReference type="EMBL" id="JACTNG010000002">
    <property type="protein sequence ID" value="MBO1078436.1"/>
    <property type="molecule type" value="Genomic_DNA"/>
</dbReference>
<dbReference type="NCBIfam" id="NF006093">
    <property type="entry name" value="PRK08245.1"/>
    <property type="match status" value="1"/>
</dbReference>
<dbReference type="InterPro" id="IPR005493">
    <property type="entry name" value="RraA/RraA-like"/>
</dbReference>
<accession>A0ABS3KLT3</accession>
<evidence type="ECO:0000313" key="2">
    <source>
        <dbReference type="Proteomes" id="UP001518989"/>
    </source>
</evidence>
<dbReference type="InterPro" id="IPR036704">
    <property type="entry name" value="RraA/RraA-like_sf"/>
</dbReference>
<protein>
    <submittedName>
        <fullName evidence="1">Ribonuclease activity regulator RraA</fullName>
    </submittedName>
</protein>
<sequence length="241" mass="25467">MNAIDAAKAIAMLSQVSAAALTGFMYKKHGMRSRSVSNVRPLDGNTCRMVGRAYTIRYVPQREDLNVATDLGHPDSLLLRAMEEIGEGDVLVMDMQSCAHVGGLGDVLMTRLIQAKAAGVLADGGMRDVGDLKTMGLPIFCTGPAAPPGPVAIMPAGVQELVGCGGVAIFPGDFVVGDDDGAVIVPAHLAIEAAEHCIAKERQDSWSRQMVADGHGVRGYYPPDAERLAQYQAWVARQPPG</sequence>
<organism evidence="1 2">
    <name type="scientific">Roseomonas haemaphysalidis</name>
    <dbReference type="NCBI Taxonomy" id="2768162"/>
    <lineage>
        <taxon>Bacteria</taxon>
        <taxon>Pseudomonadati</taxon>
        <taxon>Pseudomonadota</taxon>
        <taxon>Alphaproteobacteria</taxon>
        <taxon>Acetobacterales</taxon>
        <taxon>Roseomonadaceae</taxon>
        <taxon>Roseomonas</taxon>
    </lineage>
</organism>
<dbReference type="SUPFAM" id="SSF89562">
    <property type="entry name" value="RraA-like"/>
    <property type="match status" value="1"/>
</dbReference>
<dbReference type="PANTHER" id="PTHR33254:SF16">
    <property type="entry name" value="BLR3842 PROTEIN"/>
    <property type="match status" value="1"/>
</dbReference>
<name>A0ABS3KLT3_9PROT</name>